<keyword evidence="11" id="KW-1185">Reference proteome</keyword>
<dbReference type="PANTHER" id="PTHR11096">
    <property type="entry name" value="RNA 3' TERMINAL PHOSPHATE CYCLASE"/>
    <property type="match status" value="1"/>
</dbReference>
<dbReference type="GO" id="GO:0006396">
    <property type="term" value="P:RNA processing"/>
    <property type="evidence" value="ECO:0007669"/>
    <property type="project" value="InterPro"/>
</dbReference>
<evidence type="ECO:0000259" key="9">
    <source>
        <dbReference type="Pfam" id="PF01137"/>
    </source>
</evidence>
<evidence type="ECO:0000256" key="2">
    <source>
        <dbReference type="ARBA" id="ARBA00012725"/>
    </source>
</evidence>
<accession>A0A6J2TQ31</accession>
<evidence type="ECO:0000256" key="4">
    <source>
        <dbReference type="ARBA" id="ARBA00022598"/>
    </source>
</evidence>
<comment type="similarity">
    <text evidence="1">Belongs to the RNA 3'-terminal cyclase family. Type 1 subfamily.</text>
</comment>
<dbReference type="OrthoDB" id="25029at2759"/>
<dbReference type="Proteomes" id="UP000504634">
    <property type="component" value="Unplaced"/>
</dbReference>
<keyword evidence="8" id="KW-0067">ATP-binding</keyword>
<feature type="binding site" evidence="8">
    <location>
        <begin position="298"/>
        <end position="302"/>
    </location>
    <ligand>
        <name>ATP</name>
        <dbReference type="ChEBI" id="CHEBI:30616"/>
    </ligand>
</feature>
<dbReference type="InterPro" id="IPR037136">
    <property type="entry name" value="RNA3'_phos_cyclase_dom_sf"/>
</dbReference>
<dbReference type="HAMAP" id="MF_00200">
    <property type="entry name" value="RTC"/>
    <property type="match status" value="1"/>
</dbReference>
<keyword evidence="4" id="KW-0436">Ligase</keyword>
<dbReference type="RefSeq" id="XP_030378149.1">
    <property type="nucleotide sequence ID" value="XM_030522289.1"/>
</dbReference>
<dbReference type="PANTHER" id="PTHR11096:SF0">
    <property type="entry name" value="RNA 3'-TERMINAL PHOSPHATE CYCLASE"/>
    <property type="match status" value="1"/>
</dbReference>
<protein>
    <recommendedName>
        <fullName evidence="3">RNA 3'-terminal phosphate cyclase</fullName>
        <ecNumber evidence="2">6.5.1.4</ecNumber>
    </recommendedName>
</protein>
<dbReference type="GO" id="GO:0003963">
    <property type="term" value="F:RNA-3'-phosphate cyclase activity"/>
    <property type="evidence" value="ECO:0007669"/>
    <property type="project" value="UniProtKB-EC"/>
</dbReference>
<evidence type="ECO:0000256" key="1">
    <source>
        <dbReference type="ARBA" id="ARBA00009206"/>
    </source>
</evidence>
<dbReference type="SUPFAM" id="SSF52913">
    <property type="entry name" value="RNA 3'-terminal phosphate cyclase, RPTC, insert domain"/>
    <property type="match status" value="1"/>
</dbReference>
<evidence type="ECO:0000256" key="8">
    <source>
        <dbReference type="PIRSR" id="PIRSR005378-2"/>
    </source>
</evidence>
<dbReference type="InterPro" id="IPR036553">
    <property type="entry name" value="RPTC_insert"/>
</dbReference>
<evidence type="ECO:0000256" key="6">
    <source>
        <dbReference type="ARBA" id="ARBA00024481"/>
    </source>
</evidence>
<dbReference type="NCBIfam" id="TIGR03399">
    <property type="entry name" value="RNA_3prim_cycl"/>
    <property type="match status" value="1"/>
</dbReference>
<dbReference type="InterPro" id="IPR013792">
    <property type="entry name" value="RNA3'P_cycl/enolpyr_Trfase_a/b"/>
</dbReference>
<feature type="binding site" evidence="8">
    <location>
        <position position="108"/>
    </location>
    <ligand>
        <name>ATP</name>
        <dbReference type="ChEBI" id="CHEBI:30616"/>
    </ligand>
</feature>
<dbReference type="Gene3D" id="3.65.10.20">
    <property type="entry name" value="RNA 3'-terminal phosphate cyclase domain"/>
    <property type="match status" value="1"/>
</dbReference>
<reference evidence="12" key="1">
    <citation type="submission" date="2025-08" db="UniProtKB">
        <authorList>
            <consortium name="RefSeq"/>
        </authorList>
    </citation>
    <scope>IDENTIFICATION</scope>
    <source>
        <strain evidence="12">11010-0011.00</strain>
        <tissue evidence="12">Whole body</tissue>
    </source>
</reference>
<dbReference type="Pfam" id="PF05189">
    <property type="entry name" value="RTC_insert"/>
    <property type="match status" value="1"/>
</dbReference>
<dbReference type="InterPro" id="IPR023797">
    <property type="entry name" value="RNA3'_phos_cyclase_dom"/>
</dbReference>
<evidence type="ECO:0000256" key="5">
    <source>
        <dbReference type="ARBA" id="ARBA00022741"/>
    </source>
</evidence>
<dbReference type="GO" id="GO:0005634">
    <property type="term" value="C:nucleus"/>
    <property type="evidence" value="ECO:0007669"/>
    <property type="project" value="TreeGrafter"/>
</dbReference>
<feature type="domain" description="RNA 3'-terminal phosphate cyclase" evidence="9">
    <location>
        <begin position="16"/>
        <end position="341"/>
    </location>
</feature>
<feature type="active site" description="Tele-AMP-histidine intermediate" evidence="7">
    <location>
        <position position="324"/>
    </location>
</feature>
<dbReference type="Pfam" id="PF01137">
    <property type="entry name" value="RTC"/>
    <property type="match status" value="1"/>
</dbReference>
<dbReference type="EC" id="6.5.1.4" evidence="2"/>
<keyword evidence="5 8" id="KW-0547">Nucleotide-binding</keyword>
<evidence type="ECO:0000256" key="3">
    <source>
        <dbReference type="ARBA" id="ARBA00021428"/>
    </source>
</evidence>
<evidence type="ECO:0000259" key="10">
    <source>
        <dbReference type="Pfam" id="PF05189"/>
    </source>
</evidence>
<comment type="catalytic activity">
    <reaction evidence="6">
        <text>a 3'-end 3'-phospho-ribonucleotide-RNA + ATP = a 3'-end 2',3'-cyclophospho-ribonucleotide-RNA + AMP + diphosphate</text>
        <dbReference type="Rhea" id="RHEA:23976"/>
        <dbReference type="Rhea" id="RHEA-COMP:10463"/>
        <dbReference type="Rhea" id="RHEA-COMP:10464"/>
        <dbReference type="ChEBI" id="CHEBI:30616"/>
        <dbReference type="ChEBI" id="CHEBI:33019"/>
        <dbReference type="ChEBI" id="CHEBI:83062"/>
        <dbReference type="ChEBI" id="CHEBI:83064"/>
        <dbReference type="ChEBI" id="CHEBI:456215"/>
        <dbReference type="EC" id="6.5.1.4"/>
    </reaction>
</comment>
<dbReference type="InterPro" id="IPR000228">
    <property type="entry name" value="RNA3'_term_phos_cyc"/>
</dbReference>
<dbReference type="CTD" id="8634"/>
<proteinExistence type="inferred from homology"/>
<name>A0A6J2TQ31_DROLE</name>
<evidence type="ECO:0000313" key="12">
    <source>
        <dbReference type="RefSeq" id="XP_030378149.1"/>
    </source>
</evidence>
<feature type="domain" description="RNA 3'-terminal phosphate cyclase insert" evidence="10">
    <location>
        <begin position="188"/>
        <end position="290"/>
    </location>
</feature>
<dbReference type="AlphaFoldDB" id="A0A6J2TQ31"/>
<sequence length="364" mass="39723">MDYTKNAEFIEIDGGYLEGGGQAVRNALSLSCILKRPVRIINIRANRPNPGLSHQHVHGVNLLRNITKARVTGNHMHSTVVEFTPQTLISDTYKVDTRTAASITLIYQVALPVLLFGNKPSRLDVIGGTNVSFAPQIEYMQHVVEPNLKHFGISFELKVLQYGFYPRGNGRSVLDIEPLSSLKSVQLTDFGRLKSVVGWSYCSGRLPKSISLDMQQTAQREMHRLWPENECNIQAFKLSPEKARDNGAGIVLSASTSSGCVVGAAALGDKNIDGHVLGSDASCELASYIKSEVCIDGHLQDQLIIYMALASGRSIIKTSAVTKHTRTAMYVAETMTGVKFETTYDESGQALISCDGIGHSSSFM</sequence>
<dbReference type="Gene3D" id="3.30.360.20">
    <property type="entry name" value="RNA 3'-terminal phosphate cyclase, insert domain"/>
    <property type="match status" value="1"/>
</dbReference>
<organism evidence="11 12">
    <name type="scientific">Drosophila lebanonensis</name>
    <name type="common">Fruit fly</name>
    <name type="synonym">Scaptodrosophila lebanonensis</name>
    <dbReference type="NCBI Taxonomy" id="7225"/>
    <lineage>
        <taxon>Eukaryota</taxon>
        <taxon>Metazoa</taxon>
        <taxon>Ecdysozoa</taxon>
        <taxon>Arthropoda</taxon>
        <taxon>Hexapoda</taxon>
        <taxon>Insecta</taxon>
        <taxon>Pterygota</taxon>
        <taxon>Neoptera</taxon>
        <taxon>Endopterygota</taxon>
        <taxon>Diptera</taxon>
        <taxon>Brachycera</taxon>
        <taxon>Muscomorpha</taxon>
        <taxon>Ephydroidea</taxon>
        <taxon>Drosophilidae</taxon>
        <taxon>Scaptodrosophila</taxon>
    </lineage>
</organism>
<dbReference type="PIRSF" id="PIRSF005378">
    <property type="entry name" value="RNA3'_term_phos_cycl_euk"/>
    <property type="match status" value="1"/>
</dbReference>
<evidence type="ECO:0000256" key="7">
    <source>
        <dbReference type="PIRSR" id="PIRSR005378-1"/>
    </source>
</evidence>
<dbReference type="GeneID" id="115626813"/>
<dbReference type="GO" id="GO:0005524">
    <property type="term" value="F:ATP binding"/>
    <property type="evidence" value="ECO:0007669"/>
    <property type="project" value="UniProtKB-KW"/>
</dbReference>
<gene>
    <name evidence="12" type="primary">LOC115626813</name>
</gene>
<dbReference type="InterPro" id="IPR013791">
    <property type="entry name" value="RNA3'-term_phos_cycl_insert"/>
</dbReference>
<dbReference type="InterPro" id="IPR017770">
    <property type="entry name" value="RNA3'_term_phos_cyc_type_1"/>
</dbReference>
<evidence type="ECO:0000313" key="11">
    <source>
        <dbReference type="Proteomes" id="UP000504634"/>
    </source>
</evidence>
<dbReference type="SUPFAM" id="SSF55205">
    <property type="entry name" value="EPT/RTPC-like"/>
    <property type="match status" value="2"/>
</dbReference>